<sequence length="84" mass="8848">MLPRTWFPSPWPNAIRPCRVPLPLMLSSTFDPGILQCPRAPGPGPALGFNASSTGSSNLMCVCPPVSTPPVTGKIAETERFGLG</sequence>
<evidence type="ECO:0000313" key="1">
    <source>
        <dbReference type="EMBL" id="PVH65299.1"/>
    </source>
</evidence>
<dbReference type="AlphaFoldDB" id="A0A2T8KT13"/>
<accession>A0A2T8KT13</accession>
<dbReference type="Proteomes" id="UP000243499">
    <property type="component" value="Chromosome 2"/>
</dbReference>
<protein>
    <submittedName>
        <fullName evidence="1">Uncharacterized protein</fullName>
    </submittedName>
</protein>
<gene>
    <name evidence="1" type="ORF">PAHAL_2G456400</name>
</gene>
<reference evidence="1" key="1">
    <citation type="submission" date="2018-04" db="EMBL/GenBank/DDBJ databases">
        <title>WGS assembly of Panicum hallii.</title>
        <authorList>
            <person name="Lovell J."/>
            <person name="Jenkins J."/>
            <person name="Lowry D."/>
            <person name="Mamidi S."/>
            <person name="Sreedasyam A."/>
            <person name="Weng X."/>
            <person name="Barry K."/>
            <person name="Bonette J."/>
            <person name="Campitelli B."/>
            <person name="Daum C."/>
            <person name="Gordon S."/>
            <person name="Gould B."/>
            <person name="Lipzen A."/>
            <person name="Macqueen A."/>
            <person name="Palacio-Mejia J."/>
            <person name="Plott C."/>
            <person name="Shakirov E."/>
            <person name="Shu S."/>
            <person name="Yoshinaga Y."/>
            <person name="Zane M."/>
            <person name="Rokhsar D."/>
            <person name="Grimwood J."/>
            <person name="Schmutz J."/>
            <person name="Juenger T."/>
        </authorList>
    </citation>
    <scope>NUCLEOTIDE SEQUENCE [LARGE SCALE GENOMIC DNA]</scope>
    <source>
        <strain evidence="1">FIL2</strain>
    </source>
</reference>
<name>A0A2T8KT13_9POAL</name>
<proteinExistence type="predicted"/>
<dbReference type="EMBL" id="CM008047">
    <property type="protein sequence ID" value="PVH65299.1"/>
    <property type="molecule type" value="Genomic_DNA"/>
</dbReference>
<organism evidence="1">
    <name type="scientific">Panicum hallii</name>
    <dbReference type="NCBI Taxonomy" id="206008"/>
    <lineage>
        <taxon>Eukaryota</taxon>
        <taxon>Viridiplantae</taxon>
        <taxon>Streptophyta</taxon>
        <taxon>Embryophyta</taxon>
        <taxon>Tracheophyta</taxon>
        <taxon>Spermatophyta</taxon>
        <taxon>Magnoliopsida</taxon>
        <taxon>Liliopsida</taxon>
        <taxon>Poales</taxon>
        <taxon>Poaceae</taxon>
        <taxon>PACMAD clade</taxon>
        <taxon>Panicoideae</taxon>
        <taxon>Panicodae</taxon>
        <taxon>Paniceae</taxon>
        <taxon>Panicinae</taxon>
        <taxon>Panicum</taxon>
        <taxon>Panicum sect. Panicum</taxon>
    </lineage>
</organism>
<dbReference type="Gramene" id="PVH65299">
    <property type="protein sequence ID" value="PVH65299"/>
    <property type="gene ID" value="PAHAL_2G456400"/>
</dbReference>